<evidence type="ECO:0000313" key="3">
    <source>
        <dbReference type="Proteomes" id="UP000076407"/>
    </source>
</evidence>
<reference evidence="2" key="1">
    <citation type="submission" date="2020-05" db="UniProtKB">
        <authorList>
            <consortium name="EnsemblMetazoa"/>
        </authorList>
    </citation>
    <scope>IDENTIFICATION</scope>
    <source>
        <strain evidence="2">SANGQUA</strain>
    </source>
</reference>
<protein>
    <recommendedName>
        <fullName evidence="4">Secreted protein</fullName>
    </recommendedName>
</protein>
<organism evidence="2 3">
    <name type="scientific">Anopheles quadriannulatus</name>
    <name type="common">Mosquito</name>
    <dbReference type="NCBI Taxonomy" id="34691"/>
    <lineage>
        <taxon>Eukaryota</taxon>
        <taxon>Metazoa</taxon>
        <taxon>Ecdysozoa</taxon>
        <taxon>Arthropoda</taxon>
        <taxon>Hexapoda</taxon>
        <taxon>Insecta</taxon>
        <taxon>Pterygota</taxon>
        <taxon>Neoptera</taxon>
        <taxon>Endopterygota</taxon>
        <taxon>Diptera</taxon>
        <taxon>Nematocera</taxon>
        <taxon>Culicoidea</taxon>
        <taxon>Culicidae</taxon>
        <taxon>Anophelinae</taxon>
        <taxon>Anopheles</taxon>
    </lineage>
</organism>
<keyword evidence="3" id="KW-1185">Reference proteome</keyword>
<keyword evidence="1" id="KW-0732">Signal</keyword>
<evidence type="ECO:0000313" key="2">
    <source>
        <dbReference type="EnsemblMetazoa" id="AQUA014721-PA"/>
    </source>
</evidence>
<feature type="chain" id="PRO_5008143452" description="Secreted protein" evidence="1">
    <location>
        <begin position="27"/>
        <end position="68"/>
    </location>
</feature>
<sequence length="68" mass="7756">RHQHNVFFHQCIVFPSFLLRALLACAVCCRLLCCVCSRFEKLPHSLTVCKCVICASCRCAVRCTYVCE</sequence>
<name>A0A182XSA8_ANOQN</name>
<evidence type="ECO:0000256" key="1">
    <source>
        <dbReference type="SAM" id="SignalP"/>
    </source>
</evidence>
<dbReference type="AlphaFoldDB" id="A0A182XSA8"/>
<dbReference type="EnsemblMetazoa" id="AQUA014721-RA">
    <property type="protein sequence ID" value="AQUA014721-PA"/>
    <property type="gene ID" value="AQUA014721"/>
</dbReference>
<dbReference type="Proteomes" id="UP000076407">
    <property type="component" value="Unassembled WGS sequence"/>
</dbReference>
<dbReference type="VEuPathDB" id="VectorBase:AQUA014721"/>
<feature type="signal peptide" evidence="1">
    <location>
        <begin position="1"/>
        <end position="26"/>
    </location>
</feature>
<proteinExistence type="predicted"/>
<accession>A0A182XSA8</accession>
<evidence type="ECO:0008006" key="4">
    <source>
        <dbReference type="Google" id="ProtNLM"/>
    </source>
</evidence>